<evidence type="ECO:0000256" key="3">
    <source>
        <dbReference type="ARBA" id="ARBA00022679"/>
    </source>
</evidence>
<dbReference type="SUPFAM" id="SSF52200">
    <property type="entry name" value="Toll/Interleukin receptor TIR domain"/>
    <property type="match status" value="1"/>
</dbReference>
<organism evidence="12">
    <name type="scientific">Picea sitchensis</name>
    <name type="common">Sitka spruce</name>
    <name type="synonym">Pinus sitchensis</name>
    <dbReference type="NCBI Taxonomy" id="3332"/>
    <lineage>
        <taxon>Eukaryota</taxon>
        <taxon>Viridiplantae</taxon>
        <taxon>Streptophyta</taxon>
        <taxon>Embryophyta</taxon>
        <taxon>Tracheophyta</taxon>
        <taxon>Spermatophyta</taxon>
        <taxon>Pinopsida</taxon>
        <taxon>Pinidae</taxon>
        <taxon>Conifers I</taxon>
        <taxon>Pinales</taxon>
        <taxon>Pinaceae</taxon>
        <taxon>Picea</taxon>
    </lineage>
</organism>
<dbReference type="OMA" id="ISEGHYM"/>
<reference evidence="12" key="1">
    <citation type="submission" date="2007-06" db="EMBL/GenBank/DDBJ databases">
        <title>Full length cDNA sequences from Sitka Spruce (Picea sitchensis).</title>
        <authorList>
            <person name="Ralph S.G."/>
            <person name="Chun H.E."/>
            <person name="Liao N."/>
            <person name="Ali J."/>
            <person name="Reid K."/>
            <person name="Kolosova N."/>
            <person name="Cooper N."/>
            <person name="Cullis C."/>
            <person name="Jancsik S."/>
            <person name="Moore R."/>
            <person name="Mayo M."/>
            <person name="Wagner S."/>
            <person name="Holt R.A."/>
            <person name="Jones S.J.M."/>
            <person name="Marra M.A."/>
            <person name="Ritland C.E."/>
            <person name="Ritland K."/>
            <person name="Bohlmann J."/>
        </authorList>
    </citation>
    <scope>NUCLEOTIDE SEQUENCE</scope>
    <source>
        <tissue evidence="12">Green portion of the leader tissue</tissue>
    </source>
</reference>
<dbReference type="EC" id="2.7.11.1" evidence="1"/>
<dbReference type="InterPro" id="IPR002182">
    <property type="entry name" value="NB-ARC"/>
</dbReference>
<dbReference type="Pfam" id="PF01582">
    <property type="entry name" value="TIR"/>
    <property type="match status" value="1"/>
</dbReference>
<keyword evidence="2" id="KW-0723">Serine/threonine-protein kinase</keyword>
<keyword evidence="6 9" id="KW-0067">ATP-binding</keyword>
<dbReference type="Pfam" id="PF00931">
    <property type="entry name" value="NB-ARC"/>
    <property type="match status" value="1"/>
</dbReference>
<evidence type="ECO:0000256" key="9">
    <source>
        <dbReference type="PROSITE-ProRule" id="PRU10141"/>
    </source>
</evidence>
<feature type="binding site" evidence="9">
    <location>
        <position position="383"/>
    </location>
    <ligand>
        <name>ATP</name>
        <dbReference type="ChEBI" id="CHEBI:30616"/>
    </ligand>
</feature>
<dbReference type="GO" id="GO:0004674">
    <property type="term" value="F:protein serine/threonine kinase activity"/>
    <property type="evidence" value="ECO:0007669"/>
    <property type="project" value="UniProtKB-KW"/>
</dbReference>
<evidence type="ECO:0000259" key="10">
    <source>
        <dbReference type="PROSITE" id="PS50011"/>
    </source>
</evidence>
<keyword evidence="3" id="KW-0808">Transferase</keyword>
<dbReference type="InterPro" id="IPR035897">
    <property type="entry name" value="Toll_tir_struct_dom_sf"/>
</dbReference>
<dbReference type="GO" id="GO:0043531">
    <property type="term" value="F:ADP binding"/>
    <property type="evidence" value="ECO:0007669"/>
    <property type="project" value="InterPro"/>
</dbReference>
<dbReference type="Pfam" id="PF00069">
    <property type="entry name" value="Pkinase"/>
    <property type="match status" value="1"/>
</dbReference>
<dbReference type="InterPro" id="IPR011009">
    <property type="entry name" value="Kinase-like_dom_sf"/>
</dbReference>
<comment type="catalytic activity">
    <reaction evidence="7">
        <text>L-threonyl-[protein] + ATP = O-phospho-L-threonyl-[protein] + ADP + H(+)</text>
        <dbReference type="Rhea" id="RHEA:46608"/>
        <dbReference type="Rhea" id="RHEA-COMP:11060"/>
        <dbReference type="Rhea" id="RHEA-COMP:11605"/>
        <dbReference type="ChEBI" id="CHEBI:15378"/>
        <dbReference type="ChEBI" id="CHEBI:30013"/>
        <dbReference type="ChEBI" id="CHEBI:30616"/>
        <dbReference type="ChEBI" id="CHEBI:61977"/>
        <dbReference type="ChEBI" id="CHEBI:456216"/>
        <dbReference type="EC" id="2.7.11.1"/>
    </reaction>
</comment>
<protein>
    <recommendedName>
        <fullName evidence="1">non-specific serine/threonine protein kinase</fullName>
        <ecNumber evidence="1">2.7.11.1</ecNumber>
    </recommendedName>
</protein>
<evidence type="ECO:0000256" key="6">
    <source>
        <dbReference type="ARBA" id="ARBA00022840"/>
    </source>
</evidence>
<dbReference type="PROSITE" id="PS51257">
    <property type="entry name" value="PROKAR_LIPOPROTEIN"/>
    <property type="match status" value="1"/>
</dbReference>
<accession>B8LLN9</accession>
<evidence type="ECO:0000256" key="4">
    <source>
        <dbReference type="ARBA" id="ARBA00022741"/>
    </source>
</evidence>
<dbReference type="SUPFAM" id="SSF52540">
    <property type="entry name" value="P-loop containing nucleoside triphosphate hydrolases"/>
    <property type="match status" value="1"/>
</dbReference>
<dbReference type="Gene3D" id="3.40.50.300">
    <property type="entry name" value="P-loop containing nucleotide triphosphate hydrolases"/>
    <property type="match status" value="1"/>
</dbReference>
<dbReference type="InterPro" id="IPR000719">
    <property type="entry name" value="Prot_kinase_dom"/>
</dbReference>
<dbReference type="InterPro" id="IPR052059">
    <property type="entry name" value="CR_Ser/Thr_kinase"/>
</dbReference>
<evidence type="ECO:0000256" key="2">
    <source>
        <dbReference type="ARBA" id="ARBA00022527"/>
    </source>
</evidence>
<name>B8LLN9_PICSI</name>
<dbReference type="PANTHER" id="PTHR47973">
    <property type="entry name" value="CYSTEINE-RICH RECEPTOR-LIKE PROTEIN KINASE 3"/>
    <property type="match status" value="1"/>
</dbReference>
<dbReference type="FunFam" id="1.10.510.10:FF:001023">
    <property type="entry name" value="Os07g0541700 protein"/>
    <property type="match status" value="1"/>
</dbReference>
<dbReference type="SMART" id="SM00255">
    <property type="entry name" value="TIR"/>
    <property type="match status" value="1"/>
</dbReference>
<dbReference type="Gene3D" id="3.30.200.20">
    <property type="entry name" value="Phosphorylase Kinase, domain 1"/>
    <property type="match status" value="1"/>
</dbReference>
<dbReference type="PROSITE" id="PS50104">
    <property type="entry name" value="TIR"/>
    <property type="match status" value="1"/>
</dbReference>
<dbReference type="InterPro" id="IPR000157">
    <property type="entry name" value="TIR_dom"/>
</dbReference>
<evidence type="ECO:0000259" key="11">
    <source>
        <dbReference type="PROSITE" id="PS50104"/>
    </source>
</evidence>
<proteinExistence type="evidence at transcript level"/>
<evidence type="ECO:0000256" key="7">
    <source>
        <dbReference type="ARBA" id="ARBA00047899"/>
    </source>
</evidence>
<dbReference type="EMBL" id="EF676683">
    <property type="protein sequence ID" value="ABR16569.1"/>
    <property type="molecule type" value="mRNA"/>
</dbReference>
<dbReference type="AlphaFoldDB" id="B8LLN9"/>
<dbReference type="Gene3D" id="1.10.510.10">
    <property type="entry name" value="Transferase(Phosphotransferase) domain 1"/>
    <property type="match status" value="1"/>
</dbReference>
<dbReference type="Gene3D" id="3.40.50.10140">
    <property type="entry name" value="Toll/interleukin-1 receptor homology (TIR) domain"/>
    <property type="match status" value="1"/>
</dbReference>
<dbReference type="GO" id="GO:0005524">
    <property type="term" value="F:ATP binding"/>
    <property type="evidence" value="ECO:0007669"/>
    <property type="project" value="UniProtKB-UniRule"/>
</dbReference>
<dbReference type="InterPro" id="IPR008271">
    <property type="entry name" value="Ser/Thr_kinase_AS"/>
</dbReference>
<dbReference type="PROSITE" id="PS00107">
    <property type="entry name" value="PROTEIN_KINASE_ATP"/>
    <property type="match status" value="1"/>
</dbReference>
<dbReference type="InterPro" id="IPR017441">
    <property type="entry name" value="Protein_kinase_ATP_BS"/>
</dbReference>
<evidence type="ECO:0000256" key="5">
    <source>
        <dbReference type="ARBA" id="ARBA00022777"/>
    </source>
</evidence>
<evidence type="ECO:0000313" key="12">
    <source>
        <dbReference type="EMBL" id="ABR16569.1"/>
    </source>
</evidence>
<dbReference type="PROSITE" id="PS50011">
    <property type="entry name" value="PROTEIN_KINASE_DOM"/>
    <property type="match status" value="1"/>
</dbReference>
<dbReference type="InterPro" id="IPR027417">
    <property type="entry name" value="P-loop_NTPase"/>
</dbReference>
<dbReference type="GO" id="GO:0007165">
    <property type="term" value="P:signal transduction"/>
    <property type="evidence" value="ECO:0007669"/>
    <property type="project" value="InterPro"/>
</dbReference>
<dbReference type="SMART" id="SM00220">
    <property type="entry name" value="S_TKc"/>
    <property type="match status" value="1"/>
</dbReference>
<keyword evidence="4 9" id="KW-0547">Nucleotide-binding</keyword>
<sequence length="565" mass="63477">MAQLRTAAPGHYNNASASSFSTASCSGLTLYPHYDYDVFINHRGPDVKNTFASDLYCRLRSHGMRVFLDKPEMKVGHKITPQILHAIETASIHIAIFSSTYAQSKWCLDELLHMLKSLKSNQGTIIPVFYGVKPSDLRWTAKGAYAEAFHKHEMKRPSDTQIIRSWKEALSEVAEISGLELEAFNGDKGQLLEGVVQIVLKMVDETPLKYVAELPTGLKEKLEEFENTLLFQQDSVKAKVVGIVGLGGVGKTTLAKKFLNAERSDYSRASFLFDIRNNASKVSVNCLRQHLLKLLTQTDVQIKSISEGHYMGDDSQIREGEQPASQEQVLTRFPSLSRGFTVFEMETLVAATENFHDNNKIGEGGFGAVYKGITPEGNEIVVKRPSLNSRHATEVYLNEANLVPKIQHRNLVKLLGCCQEGPERLLVYEYLPNNSLDKILFDSNKRRQLDWQKRYSIILGITRGLLYLHEDSHLRIIHRDIKPHNILLDKNLNPKIADFGLSILLEEDETYVQSVVAGTLGYMSPEYALCGELSVKADVYSFGILLLELIGGRKNWDPSLETQIC</sequence>
<evidence type="ECO:0000256" key="8">
    <source>
        <dbReference type="ARBA" id="ARBA00048679"/>
    </source>
</evidence>
<keyword evidence="5" id="KW-0418">Kinase</keyword>
<comment type="catalytic activity">
    <reaction evidence="8">
        <text>L-seryl-[protein] + ATP = O-phospho-L-seryl-[protein] + ADP + H(+)</text>
        <dbReference type="Rhea" id="RHEA:17989"/>
        <dbReference type="Rhea" id="RHEA-COMP:9863"/>
        <dbReference type="Rhea" id="RHEA-COMP:11604"/>
        <dbReference type="ChEBI" id="CHEBI:15378"/>
        <dbReference type="ChEBI" id="CHEBI:29999"/>
        <dbReference type="ChEBI" id="CHEBI:30616"/>
        <dbReference type="ChEBI" id="CHEBI:83421"/>
        <dbReference type="ChEBI" id="CHEBI:456216"/>
        <dbReference type="EC" id="2.7.11.1"/>
    </reaction>
</comment>
<dbReference type="FunFam" id="3.30.200.20:FF:000466">
    <property type="entry name" value="Putative LRR receptor-like serine/threonine-protein kinase"/>
    <property type="match status" value="1"/>
</dbReference>
<evidence type="ECO:0000256" key="1">
    <source>
        <dbReference type="ARBA" id="ARBA00012513"/>
    </source>
</evidence>
<feature type="domain" description="Protein kinase" evidence="10">
    <location>
        <begin position="355"/>
        <end position="565"/>
    </location>
</feature>
<feature type="domain" description="TIR" evidence="11">
    <location>
        <begin position="34"/>
        <end position="203"/>
    </location>
</feature>
<dbReference type="PROSITE" id="PS00108">
    <property type="entry name" value="PROTEIN_KINASE_ST"/>
    <property type="match status" value="1"/>
</dbReference>
<dbReference type="SUPFAM" id="SSF56112">
    <property type="entry name" value="Protein kinase-like (PK-like)"/>
    <property type="match status" value="1"/>
</dbReference>